<organism evidence="6 7">
    <name type="scientific">Acinetobacter calcoaceticus</name>
    <dbReference type="NCBI Taxonomy" id="471"/>
    <lineage>
        <taxon>Bacteria</taxon>
        <taxon>Pseudomonadati</taxon>
        <taxon>Pseudomonadota</taxon>
        <taxon>Gammaproteobacteria</taxon>
        <taxon>Moraxellales</taxon>
        <taxon>Moraxellaceae</taxon>
        <taxon>Acinetobacter</taxon>
        <taxon>Acinetobacter calcoaceticus/baumannii complex</taxon>
    </lineage>
</organism>
<evidence type="ECO:0000256" key="4">
    <source>
        <dbReference type="ARBA" id="ARBA00023263"/>
    </source>
</evidence>
<dbReference type="InterPro" id="IPR050263">
    <property type="entry name" value="Bact_Fimbrial_Adh_Pro"/>
</dbReference>
<dbReference type="AlphaFoldDB" id="A0A4R1XG65"/>
<protein>
    <submittedName>
        <fullName evidence="6">Major type 1 subunit fimbrin (Pilin)</fullName>
    </submittedName>
</protein>
<comment type="similarity">
    <text evidence="2">Belongs to the fimbrial protein family.</text>
</comment>
<dbReference type="Gene3D" id="2.60.40.1090">
    <property type="entry name" value="Fimbrial-type adhesion domain"/>
    <property type="match status" value="1"/>
</dbReference>
<dbReference type="PANTHER" id="PTHR33420:SF3">
    <property type="entry name" value="FIMBRIAL SUBUNIT ELFA"/>
    <property type="match status" value="1"/>
</dbReference>
<dbReference type="SUPFAM" id="SSF49401">
    <property type="entry name" value="Bacterial adhesins"/>
    <property type="match status" value="1"/>
</dbReference>
<dbReference type="GO" id="GO:0009289">
    <property type="term" value="C:pilus"/>
    <property type="evidence" value="ECO:0007669"/>
    <property type="project" value="UniProtKB-SubCell"/>
</dbReference>
<dbReference type="PANTHER" id="PTHR33420">
    <property type="entry name" value="FIMBRIAL SUBUNIT ELFA-RELATED"/>
    <property type="match status" value="1"/>
</dbReference>
<evidence type="ECO:0000256" key="1">
    <source>
        <dbReference type="ARBA" id="ARBA00004561"/>
    </source>
</evidence>
<evidence type="ECO:0000256" key="3">
    <source>
        <dbReference type="ARBA" id="ARBA00022729"/>
    </source>
</evidence>
<dbReference type="OrthoDB" id="6494728at2"/>
<evidence type="ECO:0000256" key="2">
    <source>
        <dbReference type="ARBA" id="ARBA00006671"/>
    </source>
</evidence>
<comment type="subcellular location">
    <subcellularLocation>
        <location evidence="1">Fimbrium</location>
    </subcellularLocation>
</comment>
<gene>
    <name evidence="6" type="ORF">EC844_13325</name>
</gene>
<dbReference type="GO" id="GO:0043709">
    <property type="term" value="P:cell adhesion involved in single-species biofilm formation"/>
    <property type="evidence" value="ECO:0007669"/>
    <property type="project" value="TreeGrafter"/>
</dbReference>
<keyword evidence="4" id="KW-0281">Fimbrium</keyword>
<comment type="caution">
    <text evidence="6">The sequence shown here is derived from an EMBL/GenBank/DDBJ whole genome shotgun (WGS) entry which is preliminary data.</text>
</comment>
<name>A0A4R1XG65_ACICA</name>
<evidence type="ECO:0000313" key="6">
    <source>
        <dbReference type="EMBL" id="TCM60465.1"/>
    </source>
</evidence>
<feature type="signal peptide" evidence="5">
    <location>
        <begin position="1"/>
        <end position="21"/>
    </location>
</feature>
<dbReference type="InterPro" id="IPR036937">
    <property type="entry name" value="Adhesion_dom_fimbrial_sf"/>
</dbReference>
<dbReference type="InterPro" id="IPR008966">
    <property type="entry name" value="Adhesion_dom_sf"/>
</dbReference>
<sequence length="187" mass="19173">MLNILKVCAFILSAFTAQAFAADGTITINGKVIDNTCTLSSNGGPVVGSGNVTVTLATVKTSAFGATKGATQAKTDFQLRIIDSTSGGSCSSLASIGSVLISAVSSKYLPADSTALINDKAIDANSTGKKIYLQLLSGTTAIDFRAPRSIPQTAGIINLSTQYYQAEDGAVAAQNVSATVDYTLIYN</sequence>
<feature type="chain" id="PRO_5020935926" evidence="5">
    <location>
        <begin position="22"/>
        <end position="187"/>
    </location>
</feature>
<dbReference type="Proteomes" id="UP000294963">
    <property type="component" value="Unassembled WGS sequence"/>
</dbReference>
<dbReference type="EMBL" id="SLVJ01000033">
    <property type="protein sequence ID" value="TCM60465.1"/>
    <property type="molecule type" value="Genomic_DNA"/>
</dbReference>
<keyword evidence="3 5" id="KW-0732">Signal</keyword>
<reference evidence="6 7" key="1">
    <citation type="submission" date="2019-03" db="EMBL/GenBank/DDBJ databases">
        <title>Genomic analyses of the natural microbiome of Caenorhabditis elegans.</title>
        <authorList>
            <person name="Samuel B."/>
        </authorList>
    </citation>
    <scope>NUCLEOTIDE SEQUENCE [LARGE SCALE GENOMIC DNA]</scope>
    <source>
        <strain evidence="6 7">JUb89</strain>
    </source>
</reference>
<keyword evidence="7" id="KW-1185">Reference proteome</keyword>
<proteinExistence type="inferred from homology"/>
<evidence type="ECO:0000313" key="7">
    <source>
        <dbReference type="Proteomes" id="UP000294963"/>
    </source>
</evidence>
<accession>A0A4R1XG65</accession>
<evidence type="ECO:0000256" key="5">
    <source>
        <dbReference type="SAM" id="SignalP"/>
    </source>
</evidence>